<reference evidence="3 4" key="1">
    <citation type="journal article" date="2008" name="Nature">
        <title>The genome of the choanoflagellate Monosiga brevicollis and the origin of metazoans.</title>
        <authorList>
            <consortium name="JGI Sequencing"/>
            <person name="King N."/>
            <person name="Westbrook M.J."/>
            <person name="Young S.L."/>
            <person name="Kuo A."/>
            <person name="Abedin M."/>
            <person name="Chapman J."/>
            <person name="Fairclough S."/>
            <person name="Hellsten U."/>
            <person name="Isogai Y."/>
            <person name="Letunic I."/>
            <person name="Marr M."/>
            <person name="Pincus D."/>
            <person name="Putnam N."/>
            <person name="Rokas A."/>
            <person name="Wright K.J."/>
            <person name="Zuzow R."/>
            <person name="Dirks W."/>
            <person name="Good M."/>
            <person name="Goodstein D."/>
            <person name="Lemons D."/>
            <person name="Li W."/>
            <person name="Lyons J.B."/>
            <person name="Morris A."/>
            <person name="Nichols S."/>
            <person name="Richter D.J."/>
            <person name="Salamov A."/>
            <person name="Bork P."/>
            <person name="Lim W.A."/>
            <person name="Manning G."/>
            <person name="Miller W.T."/>
            <person name="McGinnis W."/>
            <person name="Shapiro H."/>
            <person name="Tjian R."/>
            <person name="Grigoriev I.V."/>
            <person name="Rokhsar D."/>
        </authorList>
    </citation>
    <scope>NUCLEOTIDE SEQUENCE [LARGE SCALE GENOMIC DNA]</scope>
    <source>
        <strain evidence="4">MX1 / ATCC 50154</strain>
    </source>
</reference>
<evidence type="ECO:0000313" key="4">
    <source>
        <dbReference type="Proteomes" id="UP000001357"/>
    </source>
</evidence>
<dbReference type="AlphaFoldDB" id="A9V1P5"/>
<feature type="compositionally biased region" description="Basic residues" evidence="2">
    <location>
        <begin position="378"/>
        <end position="388"/>
    </location>
</feature>
<dbReference type="EMBL" id="CH991554">
    <property type="protein sequence ID" value="EDQ88479.1"/>
    <property type="molecule type" value="Genomic_DNA"/>
</dbReference>
<sequence>MAASHPHLQGASDLQRMAVPPMEGNDEDDDESFPMFPFPDKACIPDTAWNAGPRRESAFISAVYHISRAAREFKLAMWAVRTDSGKKLRTSIPLGPGDSRFRGLDPTTADQLERFSLSPDEDSIFALCRTRYPPDGRALQRNITGLVCKVPTRDKSDNNGEVIIAQRYLQTWAFLTRLAANLRPCLASLRAQYAGQEGHVLGPPPTPGPEGQSDNEASELLYYAEMMITTTYAHLRQRRHLPSVSSIMPRKGATQNRVLTMIYRTLAALLDWFDEDNPVICEPEENGTSGHRPALIWTKLADDIKSWEQMRRMRTAVDFGVTVRELKAYRACVAQGLVAAKPISASALAFFEREDLSDEEDEVTVPMNASPLQPGARERRRSRAKRRSSMSSRAKSCFLYSPRLFSYDDCSSGFFEDSEDQDDDDSFRKAILASIESVRRVEEADRRKADEERRREAAMTLREQDLRRQAEDLKRQAEAQKRSAELRELFDAMKKMQQTTQKAFQQTMQQTVQQTMQQTMQQAFQQAMQQQQIMQQTFQQTMQQTMQQLQMTIQQAVLLRNK</sequence>
<evidence type="ECO:0000256" key="1">
    <source>
        <dbReference type="SAM" id="Coils"/>
    </source>
</evidence>
<evidence type="ECO:0000256" key="2">
    <source>
        <dbReference type="SAM" id="MobiDB-lite"/>
    </source>
</evidence>
<keyword evidence="4" id="KW-1185">Reference proteome</keyword>
<dbReference type="Proteomes" id="UP000001357">
    <property type="component" value="Unassembled WGS sequence"/>
</dbReference>
<evidence type="ECO:0000313" key="3">
    <source>
        <dbReference type="EMBL" id="EDQ88479.1"/>
    </source>
</evidence>
<dbReference type="GeneID" id="5891919"/>
<dbReference type="InParanoid" id="A9V1P5"/>
<organism evidence="3 4">
    <name type="scientific">Monosiga brevicollis</name>
    <name type="common">Choanoflagellate</name>
    <dbReference type="NCBI Taxonomy" id="81824"/>
    <lineage>
        <taxon>Eukaryota</taxon>
        <taxon>Choanoflagellata</taxon>
        <taxon>Craspedida</taxon>
        <taxon>Salpingoecidae</taxon>
        <taxon>Monosiga</taxon>
    </lineage>
</organism>
<dbReference type="KEGG" id="mbr:MONBRDRAFT_37430"/>
<proteinExistence type="predicted"/>
<protein>
    <submittedName>
        <fullName evidence="3">Uncharacterized protein</fullName>
    </submittedName>
</protein>
<name>A9V1P5_MONBE</name>
<feature type="region of interest" description="Disordered" evidence="2">
    <location>
        <begin position="1"/>
        <end position="33"/>
    </location>
</feature>
<dbReference type="RefSeq" id="XP_001746583.1">
    <property type="nucleotide sequence ID" value="XM_001746531.1"/>
</dbReference>
<keyword evidence="1" id="KW-0175">Coiled coil</keyword>
<gene>
    <name evidence="3" type="ORF">MONBRDRAFT_37430</name>
</gene>
<feature type="coiled-coil region" evidence="1">
    <location>
        <begin position="441"/>
        <end position="487"/>
    </location>
</feature>
<accession>A9V1P5</accession>
<feature type="region of interest" description="Disordered" evidence="2">
    <location>
        <begin position="360"/>
        <end position="389"/>
    </location>
</feature>